<reference evidence="2" key="1">
    <citation type="submission" date="2021-01" db="EMBL/GenBank/DDBJ databases">
        <authorList>
            <person name="Kaushik A."/>
        </authorList>
    </citation>
    <scope>NUCLEOTIDE SEQUENCE</scope>
    <source>
        <strain evidence="2">AG6-10EEA</strain>
    </source>
</reference>
<proteinExistence type="predicted"/>
<dbReference type="EMBL" id="CAJMXA010002770">
    <property type="protein sequence ID" value="CAE6486967.1"/>
    <property type="molecule type" value="Genomic_DNA"/>
</dbReference>
<accession>A0A8H3CKJ1</accession>
<evidence type="ECO:0000313" key="2">
    <source>
        <dbReference type="EMBL" id="CAE6486967.1"/>
    </source>
</evidence>
<keyword evidence="1" id="KW-1133">Transmembrane helix</keyword>
<dbReference type="Proteomes" id="UP000663853">
    <property type="component" value="Unassembled WGS sequence"/>
</dbReference>
<comment type="caution">
    <text evidence="2">The sequence shown here is derived from an EMBL/GenBank/DDBJ whole genome shotgun (WGS) entry which is preliminary data.</text>
</comment>
<keyword evidence="1" id="KW-0812">Transmembrane</keyword>
<sequence length="186" mass="19758">MYNIRRNAPVVQVLAHIPPFAPIPPPNDLHPALVVGHNFVLLVRNHFAATIGHLFPETQVGHLNLNPDMPRRVRGVQRALFVGSAPLVIPPPAVQSMPSHCQRRLVLLISACCSSAAILWLSASIGCSGLSAVMVPVDLALPHVLDVVNESAGHVSRNVAAASSNFCLLRVGLKLAELACKASYGA</sequence>
<name>A0A8H3CKJ1_9AGAM</name>
<feature type="transmembrane region" description="Helical" evidence="1">
    <location>
        <begin position="105"/>
        <end position="123"/>
    </location>
</feature>
<keyword evidence="1" id="KW-0472">Membrane</keyword>
<gene>
    <name evidence="2" type="ORF">RDB_LOCUS96460</name>
</gene>
<protein>
    <submittedName>
        <fullName evidence="2">Uncharacterized protein</fullName>
    </submittedName>
</protein>
<organism evidence="2 3">
    <name type="scientific">Rhizoctonia solani</name>
    <dbReference type="NCBI Taxonomy" id="456999"/>
    <lineage>
        <taxon>Eukaryota</taxon>
        <taxon>Fungi</taxon>
        <taxon>Dikarya</taxon>
        <taxon>Basidiomycota</taxon>
        <taxon>Agaricomycotina</taxon>
        <taxon>Agaricomycetes</taxon>
        <taxon>Cantharellales</taxon>
        <taxon>Ceratobasidiaceae</taxon>
        <taxon>Rhizoctonia</taxon>
    </lineage>
</organism>
<dbReference type="AlphaFoldDB" id="A0A8H3CKJ1"/>
<evidence type="ECO:0000256" key="1">
    <source>
        <dbReference type="SAM" id="Phobius"/>
    </source>
</evidence>
<evidence type="ECO:0000313" key="3">
    <source>
        <dbReference type="Proteomes" id="UP000663853"/>
    </source>
</evidence>